<evidence type="ECO:0000256" key="4">
    <source>
        <dbReference type="ARBA" id="ARBA00022801"/>
    </source>
</evidence>
<comment type="subunit">
    <text evidence="6">Heterooligomer composed of large and small subunits.</text>
</comment>
<dbReference type="PANTHER" id="PTHR34137">
    <property type="entry name" value="EXODEOXYRIBONUCLEASE 7 SMALL SUBUNIT"/>
    <property type="match status" value="1"/>
</dbReference>
<dbReference type="GO" id="GO:0008855">
    <property type="term" value="F:exodeoxyribonuclease VII activity"/>
    <property type="evidence" value="ECO:0007669"/>
    <property type="project" value="UniProtKB-UniRule"/>
</dbReference>
<name>A0A285SYF0_9RHOB</name>
<reference evidence="8" key="1">
    <citation type="submission" date="2017-08" db="EMBL/GenBank/DDBJ databases">
        <authorList>
            <person name="Varghese N."/>
            <person name="Submissions S."/>
        </authorList>
    </citation>
    <scope>NUCLEOTIDE SEQUENCE [LARGE SCALE GENOMIC DNA]</scope>
    <source>
        <strain evidence="8">JA276</strain>
    </source>
</reference>
<organism evidence="7 8">
    <name type="scientific">Rhodobacter maris</name>
    <dbReference type="NCBI Taxonomy" id="446682"/>
    <lineage>
        <taxon>Bacteria</taxon>
        <taxon>Pseudomonadati</taxon>
        <taxon>Pseudomonadota</taxon>
        <taxon>Alphaproteobacteria</taxon>
        <taxon>Rhodobacterales</taxon>
        <taxon>Rhodobacter group</taxon>
        <taxon>Rhodobacter</taxon>
    </lineage>
</organism>
<dbReference type="Proteomes" id="UP000219111">
    <property type="component" value="Unassembled WGS sequence"/>
</dbReference>
<keyword evidence="5 6" id="KW-0269">Exonuclease</keyword>
<comment type="catalytic activity">
    <reaction evidence="6">
        <text>Exonucleolytic cleavage in either 5'- to 3'- or 3'- to 5'-direction to yield nucleoside 5'-phosphates.</text>
        <dbReference type="EC" id="3.1.11.6"/>
    </reaction>
</comment>
<dbReference type="NCBIfam" id="TIGR01280">
    <property type="entry name" value="xseB"/>
    <property type="match status" value="1"/>
</dbReference>
<dbReference type="Pfam" id="PF02609">
    <property type="entry name" value="Exonuc_VII_S"/>
    <property type="match status" value="1"/>
</dbReference>
<comment type="function">
    <text evidence="6">Bidirectionally degrades single-stranded DNA into large acid-insoluble oligonucleotides, which are then degraded further into small acid-soluble oligonucleotides.</text>
</comment>
<protein>
    <recommendedName>
        <fullName evidence="6">Exodeoxyribonuclease 7 small subunit</fullName>
        <ecNumber evidence="6">3.1.11.6</ecNumber>
    </recommendedName>
    <alternativeName>
        <fullName evidence="6">Exodeoxyribonuclease VII small subunit</fullName>
        <shortName evidence="6">Exonuclease VII small subunit</shortName>
    </alternativeName>
</protein>
<comment type="similarity">
    <text evidence="1 6">Belongs to the XseB family.</text>
</comment>
<evidence type="ECO:0000313" key="7">
    <source>
        <dbReference type="EMBL" id="SOC13775.1"/>
    </source>
</evidence>
<gene>
    <name evidence="6" type="primary">xseB</name>
    <name evidence="7" type="ORF">SAMN05877831_11135</name>
</gene>
<dbReference type="EC" id="3.1.11.6" evidence="6"/>
<dbReference type="GO" id="GO:0009318">
    <property type="term" value="C:exodeoxyribonuclease VII complex"/>
    <property type="evidence" value="ECO:0007669"/>
    <property type="project" value="UniProtKB-UniRule"/>
</dbReference>
<sequence>MTDDDISKMTFEQAMAALEQVVNQLERGEVALDQSIALSERGAKLKERCAKLLKEAEERVEKIMLGEGGQPVGTQAVEGL</sequence>
<keyword evidence="8" id="KW-1185">Reference proteome</keyword>
<evidence type="ECO:0000256" key="5">
    <source>
        <dbReference type="ARBA" id="ARBA00022839"/>
    </source>
</evidence>
<evidence type="ECO:0000313" key="8">
    <source>
        <dbReference type="Proteomes" id="UP000219111"/>
    </source>
</evidence>
<keyword evidence="3 6" id="KW-0540">Nuclease</keyword>
<comment type="subcellular location">
    <subcellularLocation>
        <location evidence="6">Cytoplasm</location>
    </subcellularLocation>
</comment>
<keyword evidence="4 6" id="KW-0378">Hydrolase</keyword>
<dbReference type="RefSeq" id="WP_097070726.1">
    <property type="nucleotide sequence ID" value="NZ_OBMT01000011.1"/>
</dbReference>
<accession>A0A285SYF0</accession>
<proteinExistence type="inferred from homology"/>
<dbReference type="GO" id="GO:0005829">
    <property type="term" value="C:cytosol"/>
    <property type="evidence" value="ECO:0007669"/>
    <property type="project" value="TreeGrafter"/>
</dbReference>
<dbReference type="InterPro" id="IPR037004">
    <property type="entry name" value="Exonuc_VII_ssu_sf"/>
</dbReference>
<dbReference type="Gene3D" id="1.10.287.1040">
    <property type="entry name" value="Exonuclease VII, small subunit"/>
    <property type="match status" value="1"/>
</dbReference>
<dbReference type="AlphaFoldDB" id="A0A285SYF0"/>
<evidence type="ECO:0000256" key="1">
    <source>
        <dbReference type="ARBA" id="ARBA00009998"/>
    </source>
</evidence>
<dbReference type="OrthoDB" id="9808145at2"/>
<dbReference type="NCBIfam" id="NF002139">
    <property type="entry name" value="PRK00977.1-3"/>
    <property type="match status" value="1"/>
</dbReference>
<dbReference type="PANTHER" id="PTHR34137:SF1">
    <property type="entry name" value="EXODEOXYRIBONUCLEASE 7 SMALL SUBUNIT"/>
    <property type="match status" value="1"/>
</dbReference>
<dbReference type="InterPro" id="IPR003761">
    <property type="entry name" value="Exonuc_VII_S"/>
</dbReference>
<keyword evidence="2 6" id="KW-0963">Cytoplasm</keyword>
<dbReference type="SUPFAM" id="SSF116842">
    <property type="entry name" value="XseB-like"/>
    <property type="match status" value="1"/>
</dbReference>
<dbReference type="HAMAP" id="MF_00337">
    <property type="entry name" value="Exonuc_7_S"/>
    <property type="match status" value="1"/>
</dbReference>
<evidence type="ECO:0000256" key="6">
    <source>
        <dbReference type="HAMAP-Rule" id="MF_00337"/>
    </source>
</evidence>
<evidence type="ECO:0000256" key="3">
    <source>
        <dbReference type="ARBA" id="ARBA00022722"/>
    </source>
</evidence>
<dbReference type="GO" id="GO:0006308">
    <property type="term" value="P:DNA catabolic process"/>
    <property type="evidence" value="ECO:0007669"/>
    <property type="project" value="UniProtKB-UniRule"/>
</dbReference>
<evidence type="ECO:0000256" key="2">
    <source>
        <dbReference type="ARBA" id="ARBA00022490"/>
    </source>
</evidence>
<dbReference type="EMBL" id="OBMT01000011">
    <property type="protein sequence ID" value="SOC13775.1"/>
    <property type="molecule type" value="Genomic_DNA"/>
</dbReference>